<gene>
    <name evidence="1" type="ORF">Psch_00264</name>
</gene>
<protein>
    <recommendedName>
        <fullName evidence="3">PASTA domain-containing protein</fullName>
    </recommendedName>
</protein>
<proteinExistence type="predicted"/>
<evidence type="ECO:0000313" key="1">
    <source>
        <dbReference type="EMBL" id="TEB06732.1"/>
    </source>
</evidence>
<comment type="caution">
    <text evidence="1">The sequence shown here is derived from an EMBL/GenBank/DDBJ whole genome shotgun (WGS) entry which is preliminary data.</text>
</comment>
<accession>A0A4Y7RD25</accession>
<reference evidence="1 2" key="1">
    <citation type="journal article" date="2018" name="Environ. Microbiol.">
        <title>Novel energy conservation strategies and behaviour of Pelotomaculum schinkii driving syntrophic propionate catabolism.</title>
        <authorList>
            <person name="Hidalgo-Ahumada C.A.P."/>
            <person name="Nobu M.K."/>
            <person name="Narihiro T."/>
            <person name="Tamaki H."/>
            <person name="Liu W.T."/>
            <person name="Kamagata Y."/>
            <person name="Stams A.J.M."/>
            <person name="Imachi H."/>
            <person name="Sousa D.Z."/>
        </authorList>
    </citation>
    <scope>NUCLEOTIDE SEQUENCE [LARGE SCALE GENOMIC DNA]</scope>
    <source>
        <strain evidence="1 2">HH</strain>
    </source>
</reference>
<name>A0A4Y7RD25_9FIRM</name>
<organism evidence="1 2">
    <name type="scientific">Pelotomaculum schinkii</name>
    <dbReference type="NCBI Taxonomy" id="78350"/>
    <lineage>
        <taxon>Bacteria</taxon>
        <taxon>Bacillati</taxon>
        <taxon>Bacillota</taxon>
        <taxon>Clostridia</taxon>
        <taxon>Eubacteriales</taxon>
        <taxon>Desulfotomaculaceae</taxon>
        <taxon>Pelotomaculum</taxon>
    </lineage>
</organism>
<sequence length="69" mass="7594">MDSIPDITGFYLDEALQICKDNGYQVSVVFTRPDKLSPEGKPRVVRFQKVSIYTGVITVVLEEGMKGGG</sequence>
<dbReference type="EMBL" id="QFGA01000001">
    <property type="protein sequence ID" value="TEB06732.1"/>
    <property type="molecule type" value="Genomic_DNA"/>
</dbReference>
<keyword evidence="2" id="KW-1185">Reference proteome</keyword>
<dbReference type="RefSeq" id="WP_190238895.1">
    <property type="nucleotide sequence ID" value="NZ_QFGA01000001.1"/>
</dbReference>
<evidence type="ECO:0000313" key="2">
    <source>
        <dbReference type="Proteomes" id="UP000298324"/>
    </source>
</evidence>
<dbReference type="Proteomes" id="UP000298324">
    <property type="component" value="Unassembled WGS sequence"/>
</dbReference>
<dbReference type="AlphaFoldDB" id="A0A4Y7RD25"/>
<evidence type="ECO:0008006" key="3">
    <source>
        <dbReference type="Google" id="ProtNLM"/>
    </source>
</evidence>